<dbReference type="Proteomes" id="UP000270343">
    <property type="component" value="Unassembled WGS sequence"/>
</dbReference>
<organism evidence="2 3">
    <name type="scientific">Streptomyces klenkii</name>
    <dbReference type="NCBI Taxonomy" id="1420899"/>
    <lineage>
        <taxon>Bacteria</taxon>
        <taxon>Bacillati</taxon>
        <taxon>Actinomycetota</taxon>
        <taxon>Actinomycetes</taxon>
        <taxon>Kitasatosporales</taxon>
        <taxon>Streptomycetaceae</taxon>
        <taxon>Streptomyces</taxon>
    </lineage>
</organism>
<protein>
    <submittedName>
        <fullName evidence="2">Uncharacterized protein</fullName>
    </submittedName>
</protein>
<dbReference type="EMBL" id="RBAM01000001">
    <property type="protein sequence ID" value="RKN77687.1"/>
    <property type="molecule type" value="Genomic_DNA"/>
</dbReference>
<dbReference type="RefSeq" id="WP_120753304.1">
    <property type="nucleotide sequence ID" value="NZ_RBAM01000001.1"/>
</dbReference>
<proteinExistence type="predicted"/>
<reference evidence="2 3" key="1">
    <citation type="journal article" date="2015" name="Antonie Van Leeuwenhoek">
        <title>Streptomyces klenkii sp. nov., isolated from deep marine sediment.</title>
        <authorList>
            <person name="Veyisoglu A."/>
            <person name="Sahin N."/>
        </authorList>
    </citation>
    <scope>NUCLEOTIDE SEQUENCE [LARGE SCALE GENOMIC DNA]</scope>
    <source>
        <strain evidence="2 3">KCTC 29202</strain>
    </source>
</reference>
<dbReference type="AlphaFoldDB" id="A0A3B0C193"/>
<gene>
    <name evidence="2" type="ORF">D7231_03015</name>
</gene>
<evidence type="ECO:0000313" key="3">
    <source>
        <dbReference type="Proteomes" id="UP000270343"/>
    </source>
</evidence>
<accession>A0A3B0C193</accession>
<dbReference type="OrthoDB" id="4201369at2"/>
<feature type="region of interest" description="Disordered" evidence="1">
    <location>
        <begin position="1"/>
        <end position="45"/>
    </location>
</feature>
<comment type="caution">
    <text evidence="2">The sequence shown here is derived from an EMBL/GenBank/DDBJ whole genome shotgun (WGS) entry which is preliminary data.</text>
</comment>
<name>A0A3B0C193_9ACTN</name>
<evidence type="ECO:0000313" key="2">
    <source>
        <dbReference type="EMBL" id="RKN77687.1"/>
    </source>
</evidence>
<evidence type="ECO:0000256" key="1">
    <source>
        <dbReference type="SAM" id="MobiDB-lite"/>
    </source>
</evidence>
<keyword evidence="3" id="KW-1185">Reference proteome</keyword>
<feature type="compositionally biased region" description="Basic and acidic residues" evidence="1">
    <location>
        <begin position="7"/>
        <end position="38"/>
    </location>
</feature>
<sequence length="183" mass="19254">MAVKKWKTAEAEAELRKDTGAAEGRREAERLAGKEPDNRIPGPRASRAVLSLTGADDGIATLTARDGNAIPKAIRVVDASGTLIAAYIALALDDLSVAKSARSAVSSALAHSLDTTDRDDEAKAETPSGVITGQIGDDVVVEQTPEEFRSRTVTLYAGELIDLSQELRGRALRETPDSADGLS</sequence>